<evidence type="ECO:0000313" key="1">
    <source>
        <dbReference type="EMBL" id="KKN17746.1"/>
    </source>
</evidence>
<gene>
    <name evidence="1" type="ORF">LCGC14_0962840</name>
</gene>
<sequence length="68" mass="7824">MRSQLLSLNASPEQPQWKSYGCKDYAQYRKRFAAVCEELNIPNDGQHMESIKDADLVDLYMRAVTDAI</sequence>
<dbReference type="AlphaFoldDB" id="A0A0F9QX58"/>
<comment type="caution">
    <text evidence="1">The sequence shown here is derived from an EMBL/GenBank/DDBJ whole genome shotgun (WGS) entry which is preliminary data.</text>
</comment>
<dbReference type="EMBL" id="LAZR01003493">
    <property type="protein sequence ID" value="KKN17746.1"/>
    <property type="molecule type" value="Genomic_DNA"/>
</dbReference>
<proteinExistence type="predicted"/>
<accession>A0A0F9QX58</accession>
<organism evidence="1">
    <name type="scientific">marine sediment metagenome</name>
    <dbReference type="NCBI Taxonomy" id="412755"/>
    <lineage>
        <taxon>unclassified sequences</taxon>
        <taxon>metagenomes</taxon>
        <taxon>ecological metagenomes</taxon>
    </lineage>
</organism>
<name>A0A0F9QX58_9ZZZZ</name>
<reference evidence="1" key="1">
    <citation type="journal article" date="2015" name="Nature">
        <title>Complex archaea that bridge the gap between prokaryotes and eukaryotes.</title>
        <authorList>
            <person name="Spang A."/>
            <person name="Saw J.H."/>
            <person name="Jorgensen S.L."/>
            <person name="Zaremba-Niedzwiedzka K."/>
            <person name="Martijn J."/>
            <person name="Lind A.E."/>
            <person name="van Eijk R."/>
            <person name="Schleper C."/>
            <person name="Guy L."/>
            <person name="Ettema T.J."/>
        </authorList>
    </citation>
    <scope>NUCLEOTIDE SEQUENCE</scope>
</reference>
<protein>
    <submittedName>
        <fullName evidence="1">Uncharacterized protein</fullName>
    </submittedName>
</protein>